<evidence type="ECO:0000313" key="4">
    <source>
        <dbReference type="EMBL" id="CAD1821119.1"/>
    </source>
</evidence>
<organism evidence="4">
    <name type="scientific">Ananas comosus var. bracteatus</name>
    <name type="common">red pineapple</name>
    <dbReference type="NCBI Taxonomy" id="296719"/>
    <lineage>
        <taxon>Eukaryota</taxon>
        <taxon>Viridiplantae</taxon>
        <taxon>Streptophyta</taxon>
        <taxon>Embryophyta</taxon>
        <taxon>Tracheophyta</taxon>
        <taxon>Spermatophyta</taxon>
        <taxon>Magnoliopsida</taxon>
        <taxon>Liliopsida</taxon>
        <taxon>Poales</taxon>
        <taxon>Bromeliaceae</taxon>
        <taxon>Bromelioideae</taxon>
        <taxon>Ananas</taxon>
    </lineage>
</organism>
<evidence type="ECO:0000259" key="3">
    <source>
        <dbReference type="PROSITE" id="PS50089"/>
    </source>
</evidence>
<name>A0A6V7NR72_ANACO</name>
<protein>
    <recommendedName>
        <fullName evidence="3">RING-type domain-containing protein</fullName>
    </recommendedName>
</protein>
<evidence type="ECO:0000256" key="1">
    <source>
        <dbReference type="PROSITE-ProRule" id="PRU00175"/>
    </source>
</evidence>
<feature type="domain" description="RING-type" evidence="3">
    <location>
        <begin position="129"/>
        <end position="163"/>
    </location>
</feature>
<dbReference type="GO" id="GO:0030544">
    <property type="term" value="F:Hsp70 protein binding"/>
    <property type="evidence" value="ECO:0007669"/>
    <property type="project" value="TreeGrafter"/>
</dbReference>
<reference evidence="4" key="1">
    <citation type="submission" date="2020-07" db="EMBL/GenBank/DDBJ databases">
        <authorList>
            <person name="Lin J."/>
        </authorList>
    </citation>
    <scope>NUCLEOTIDE SEQUENCE</scope>
</reference>
<dbReference type="SMART" id="SM00184">
    <property type="entry name" value="RING"/>
    <property type="match status" value="1"/>
</dbReference>
<evidence type="ECO:0000256" key="2">
    <source>
        <dbReference type="SAM" id="MobiDB-lite"/>
    </source>
</evidence>
<sequence length="202" mass="22249">MLLSSQVFSFRSVSMADVSFVPDQPESSERGAGNTRSGLTLANTRSAEVTNHNDKIQYGKVSATEVVQAVHDMLSAAGVNLDAEKQSLLQTTLSLQEKLKESQVSLLVEQEKAEAAVKEADGAKAAWLCRVCLTNEVNITIISCGHVLCNRCSASVSRCPFCRTQVSRIMKILGHKSHMNHSFFGVRFFNSMLKHLDLARYR</sequence>
<dbReference type="PANTHER" id="PTHR15600:SF42">
    <property type="entry name" value="SACSIN"/>
    <property type="match status" value="1"/>
</dbReference>
<dbReference type="InterPro" id="IPR001841">
    <property type="entry name" value="Znf_RING"/>
</dbReference>
<keyword evidence="1" id="KW-0863">Zinc-finger</keyword>
<dbReference type="Gene3D" id="3.30.40.10">
    <property type="entry name" value="Zinc/RING finger domain, C3HC4 (zinc finger)"/>
    <property type="match status" value="1"/>
</dbReference>
<dbReference type="SUPFAM" id="SSF57850">
    <property type="entry name" value="RING/U-box"/>
    <property type="match status" value="1"/>
</dbReference>
<dbReference type="GO" id="GO:0008270">
    <property type="term" value="F:zinc ion binding"/>
    <property type="evidence" value="ECO:0007669"/>
    <property type="project" value="UniProtKB-KW"/>
</dbReference>
<proteinExistence type="predicted"/>
<feature type="region of interest" description="Disordered" evidence="2">
    <location>
        <begin position="21"/>
        <end position="44"/>
    </location>
</feature>
<dbReference type="InterPro" id="IPR052972">
    <property type="entry name" value="Sacsin_chaperone_reg"/>
</dbReference>
<feature type="compositionally biased region" description="Polar residues" evidence="2">
    <location>
        <begin position="34"/>
        <end position="44"/>
    </location>
</feature>
<dbReference type="InterPro" id="IPR013083">
    <property type="entry name" value="Znf_RING/FYVE/PHD"/>
</dbReference>
<gene>
    <name evidence="4" type="ORF">CB5_LOCUS4330</name>
</gene>
<keyword evidence="1" id="KW-0862">Zinc</keyword>
<dbReference type="PROSITE" id="PS50089">
    <property type="entry name" value="ZF_RING_2"/>
    <property type="match status" value="1"/>
</dbReference>
<dbReference type="PANTHER" id="PTHR15600">
    <property type="entry name" value="SACSIN"/>
    <property type="match status" value="1"/>
</dbReference>
<dbReference type="AlphaFoldDB" id="A0A6V7NR72"/>
<keyword evidence="1" id="KW-0479">Metal-binding</keyword>
<dbReference type="Pfam" id="PF13920">
    <property type="entry name" value="zf-C3HC4_3"/>
    <property type="match status" value="1"/>
</dbReference>
<dbReference type="EMBL" id="LR862141">
    <property type="protein sequence ID" value="CAD1821119.1"/>
    <property type="molecule type" value="Genomic_DNA"/>
</dbReference>
<accession>A0A6V7NR72</accession>